<gene>
    <name evidence="2" type="ORF">J4E00_13325</name>
</gene>
<keyword evidence="3" id="KW-1185">Reference proteome</keyword>
<comment type="caution">
    <text evidence="2">The sequence shown here is derived from an EMBL/GenBank/DDBJ whole genome shotgun (WGS) entry which is preliminary data.</text>
</comment>
<protein>
    <recommendedName>
        <fullName evidence="4">Secreted protein</fullName>
    </recommendedName>
</protein>
<evidence type="ECO:0008006" key="4">
    <source>
        <dbReference type="Google" id="ProtNLM"/>
    </source>
</evidence>
<proteinExistence type="predicted"/>
<organism evidence="2 3">
    <name type="scientific">Hymenobacter negativus</name>
    <dbReference type="NCBI Taxonomy" id="2795026"/>
    <lineage>
        <taxon>Bacteria</taxon>
        <taxon>Pseudomonadati</taxon>
        <taxon>Bacteroidota</taxon>
        <taxon>Cytophagia</taxon>
        <taxon>Cytophagales</taxon>
        <taxon>Hymenobacteraceae</taxon>
        <taxon>Hymenobacter</taxon>
    </lineage>
</organism>
<dbReference type="Proteomes" id="UP000664369">
    <property type="component" value="Unassembled WGS sequence"/>
</dbReference>
<dbReference type="RefSeq" id="WP_208175674.1">
    <property type="nucleotide sequence ID" value="NZ_JAGETZ010000005.1"/>
</dbReference>
<name>A0ABS3QGD2_9BACT</name>
<reference evidence="2 3" key="1">
    <citation type="submission" date="2021-03" db="EMBL/GenBank/DDBJ databases">
        <authorList>
            <person name="Kim M.K."/>
        </authorList>
    </citation>
    <scope>NUCLEOTIDE SEQUENCE [LARGE SCALE GENOMIC DNA]</scope>
    <source>
        <strain evidence="2 3">BT442</strain>
    </source>
</reference>
<evidence type="ECO:0000313" key="3">
    <source>
        <dbReference type="Proteomes" id="UP000664369"/>
    </source>
</evidence>
<evidence type="ECO:0000313" key="2">
    <source>
        <dbReference type="EMBL" id="MBO2010038.1"/>
    </source>
</evidence>
<keyword evidence="1" id="KW-0732">Signal</keyword>
<sequence>MTPLRIFRAAVCLLSLLWAGTATAQMRDIEYAKPRVPIGPAEANTPGGFETYSPAQCAALLRELTTTLQLQPYQVLAMRRTLAAHLLPACSPRTVEAEAPNQALRGLLTEAQLDQLRQWETAQPSDRRVSLVASLQ</sequence>
<feature type="chain" id="PRO_5045486294" description="Secreted protein" evidence="1">
    <location>
        <begin position="25"/>
        <end position="136"/>
    </location>
</feature>
<feature type="signal peptide" evidence="1">
    <location>
        <begin position="1"/>
        <end position="24"/>
    </location>
</feature>
<accession>A0ABS3QGD2</accession>
<evidence type="ECO:0000256" key="1">
    <source>
        <dbReference type="SAM" id="SignalP"/>
    </source>
</evidence>
<dbReference type="EMBL" id="JAGETZ010000005">
    <property type="protein sequence ID" value="MBO2010038.1"/>
    <property type="molecule type" value="Genomic_DNA"/>
</dbReference>